<comment type="caution">
    <text evidence="2">The sequence shown here is derived from an EMBL/GenBank/DDBJ whole genome shotgun (WGS) entry which is preliminary data.</text>
</comment>
<proteinExistence type="predicted"/>
<protein>
    <submittedName>
        <fullName evidence="2">Uncharacterized protein</fullName>
    </submittedName>
</protein>
<evidence type="ECO:0000256" key="1">
    <source>
        <dbReference type="SAM" id="MobiDB-lite"/>
    </source>
</evidence>
<keyword evidence="3" id="KW-1185">Reference proteome</keyword>
<gene>
    <name evidence="2" type="ORF">ACFPZJ_06180</name>
</gene>
<evidence type="ECO:0000313" key="2">
    <source>
        <dbReference type="EMBL" id="MFC5633387.1"/>
    </source>
</evidence>
<name>A0ABW0UII1_9ACTN</name>
<reference evidence="3" key="1">
    <citation type="journal article" date="2019" name="Int. J. Syst. Evol. Microbiol.">
        <title>The Global Catalogue of Microorganisms (GCM) 10K type strain sequencing project: providing services to taxonomists for standard genome sequencing and annotation.</title>
        <authorList>
            <consortium name="The Broad Institute Genomics Platform"/>
            <consortium name="The Broad Institute Genome Sequencing Center for Infectious Disease"/>
            <person name="Wu L."/>
            <person name="Ma J."/>
        </authorList>
    </citation>
    <scope>NUCLEOTIDE SEQUENCE [LARGE SCALE GENOMIC DNA]</scope>
    <source>
        <strain evidence="3">CGMCC 4.7248</strain>
    </source>
</reference>
<sequence>MEGAARLGYRKERAAVVGPAEWDRAFAARVAGYEHSRAVGTAAALEIDAALDPAGSRVLIPAAREGCPEVPPGHRPFVDTRQAGPCSAGTGPDGRNWTVPTH</sequence>
<evidence type="ECO:0000313" key="3">
    <source>
        <dbReference type="Proteomes" id="UP001596154"/>
    </source>
</evidence>
<accession>A0ABW0UII1</accession>
<feature type="region of interest" description="Disordered" evidence="1">
    <location>
        <begin position="69"/>
        <end position="102"/>
    </location>
</feature>
<dbReference type="EMBL" id="JBHSNY010000002">
    <property type="protein sequence ID" value="MFC5633387.1"/>
    <property type="molecule type" value="Genomic_DNA"/>
</dbReference>
<dbReference type="RefSeq" id="WP_381018315.1">
    <property type="nucleotide sequence ID" value="NZ_JBHSNY010000002.1"/>
</dbReference>
<organism evidence="2 3">
    <name type="scientific">Streptomyces bullii</name>
    <dbReference type="NCBI Taxonomy" id="349910"/>
    <lineage>
        <taxon>Bacteria</taxon>
        <taxon>Bacillati</taxon>
        <taxon>Actinomycetota</taxon>
        <taxon>Actinomycetes</taxon>
        <taxon>Kitasatosporales</taxon>
        <taxon>Streptomycetaceae</taxon>
        <taxon>Streptomyces</taxon>
    </lineage>
</organism>
<dbReference type="Proteomes" id="UP001596154">
    <property type="component" value="Unassembled WGS sequence"/>
</dbReference>